<reference evidence="1" key="3">
    <citation type="submission" date="2025-09" db="UniProtKB">
        <authorList>
            <consortium name="Ensembl"/>
        </authorList>
    </citation>
    <scope>IDENTIFICATION</scope>
</reference>
<proteinExistence type="predicted"/>
<name>A0AAR2IVT2_PYGNA</name>
<dbReference type="Ensembl" id="ENSPNAT00000087582.1">
    <property type="protein sequence ID" value="ENSPNAP00000042142.1"/>
    <property type="gene ID" value="ENSPNAG00000031574.1"/>
</dbReference>
<reference evidence="1" key="2">
    <citation type="submission" date="2025-08" db="UniProtKB">
        <authorList>
            <consortium name="Ensembl"/>
        </authorList>
    </citation>
    <scope>IDENTIFICATION</scope>
</reference>
<sequence length="47" mass="5681">LDTRELSQRKDNLKRQIEIFEEQVNFCFSMKRHWNLSKGGRTAVIRT</sequence>
<reference evidence="1 2" key="1">
    <citation type="submission" date="2020-10" db="EMBL/GenBank/DDBJ databases">
        <title>Pygocentrus nattereri (red-bellied piranha) genome, fPygNat1, primary haplotype.</title>
        <authorList>
            <person name="Myers G."/>
            <person name="Meyer A."/>
            <person name="Karagic N."/>
            <person name="Pippel M."/>
            <person name="Winkler S."/>
            <person name="Tracey A."/>
            <person name="Wood J."/>
            <person name="Formenti G."/>
            <person name="Howe K."/>
            <person name="Fedrigo O."/>
            <person name="Jarvis E.D."/>
        </authorList>
    </citation>
    <scope>NUCLEOTIDE SEQUENCE [LARGE SCALE GENOMIC DNA]</scope>
</reference>
<dbReference type="Proteomes" id="UP001501920">
    <property type="component" value="Chromosome 6"/>
</dbReference>
<dbReference type="AlphaFoldDB" id="A0AAR2IVT2"/>
<protein>
    <submittedName>
        <fullName evidence="1">Uncharacterized protein</fullName>
    </submittedName>
</protein>
<evidence type="ECO:0000313" key="1">
    <source>
        <dbReference type="Ensembl" id="ENSPNAP00000042142.1"/>
    </source>
</evidence>
<accession>A0AAR2IVT2</accession>
<organism evidence="1 2">
    <name type="scientific">Pygocentrus nattereri</name>
    <name type="common">Red-bellied piranha</name>
    <dbReference type="NCBI Taxonomy" id="42514"/>
    <lineage>
        <taxon>Eukaryota</taxon>
        <taxon>Metazoa</taxon>
        <taxon>Chordata</taxon>
        <taxon>Craniata</taxon>
        <taxon>Vertebrata</taxon>
        <taxon>Euteleostomi</taxon>
        <taxon>Actinopterygii</taxon>
        <taxon>Neopterygii</taxon>
        <taxon>Teleostei</taxon>
        <taxon>Ostariophysi</taxon>
        <taxon>Characiformes</taxon>
        <taxon>Characoidei</taxon>
        <taxon>Pygocentrus</taxon>
    </lineage>
</organism>
<evidence type="ECO:0000313" key="2">
    <source>
        <dbReference type="Proteomes" id="UP001501920"/>
    </source>
</evidence>
<keyword evidence="2" id="KW-1185">Reference proteome</keyword>